<keyword evidence="1" id="KW-0472">Membrane</keyword>
<dbReference type="InterPro" id="IPR006750">
    <property type="entry name" value="YdcZ"/>
</dbReference>
<keyword evidence="1" id="KW-0812">Transmembrane</keyword>
<dbReference type="PANTHER" id="PTHR34821">
    <property type="entry name" value="INNER MEMBRANE PROTEIN YDCZ"/>
    <property type="match status" value="1"/>
</dbReference>
<feature type="transmembrane region" description="Helical" evidence="1">
    <location>
        <begin position="36"/>
        <end position="57"/>
    </location>
</feature>
<evidence type="ECO:0000313" key="3">
    <source>
        <dbReference type="Proteomes" id="UP000484164"/>
    </source>
</evidence>
<dbReference type="AlphaFoldDB" id="A0A6L3ZD01"/>
<dbReference type="PANTHER" id="PTHR34821:SF2">
    <property type="entry name" value="INNER MEMBRANE PROTEIN YDCZ"/>
    <property type="match status" value="1"/>
</dbReference>
<feature type="transmembrane region" description="Helical" evidence="1">
    <location>
        <begin position="97"/>
        <end position="116"/>
    </location>
</feature>
<evidence type="ECO:0000313" key="2">
    <source>
        <dbReference type="EMBL" id="KAB2815540.1"/>
    </source>
</evidence>
<dbReference type="RefSeq" id="WP_151692970.1">
    <property type="nucleotide sequence ID" value="NZ_BMGX01000001.1"/>
</dbReference>
<feature type="transmembrane region" description="Helical" evidence="1">
    <location>
        <begin position="69"/>
        <end position="91"/>
    </location>
</feature>
<dbReference type="GO" id="GO:0005886">
    <property type="term" value="C:plasma membrane"/>
    <property type="evidence" value="ECO:0007669"/>
    <property type="project" value="TreeGrafter"/>
</dbReference>
<comment type="caution">
    <text evidence="2">The sequence shown here is derived from an EMBL/GenBank/DDBJ whole genome shotgun (WGS) entry which is preliminary data.</text>
</comment>
<keyword evidence="1" id="KW-1133">Transmembrane helix</keyword>
<dbReference type="Proteomes" id="UP000484164">
    <property type="component" value="Unassembled WGS sequence"/>
</dbReference>
<proteinExistence type="predicted"/>
<sequence length="150" mass="15481">MSFVNGLLVFVAFVGGAALAIQSGFNSQLGKALNQPLAAISISLAGGAVISGLLWISKSFRNSVSLEQAAPHLWFSGAIFSVLGIGIYFVIIPRIGINTTIAAGLVGQIVFSAIASHQGWFNLPAQPINLTKAVGMALMVVGVLLITSKS</sequence>
<dbReference type="EMBL" id="WBVQ01000002">
    <property type="protein sequence ID" value="KAB2815540.1"/>
    <property type="molecule type" value="Genomic_DNA"/>
</dbReference>
<protein>
    <submittedName>
        <fullName evidence="2">DMT family transporter</fullName>
    </submittedName>
</protein>
<keyword evidence="3" id="KW-1185">Reference proteome</keyword>
<dbReference type="OrthoDB" id="9097160at2"/>
<reference evidence="2 3" key="1">
    <citation type="submission" date="2019-10" db="EMBL/GenBank/DDBJ databases">
        <title>Genome sequence of Phaeocystidibacter marisrubri JCM30614 (type strain).</title>
        <authorList>
            <person name="Bowman J.P."/>
        </authorList>
    </citation>
    <scope>NUCLEOTIDE SEQUENCE [LARGE SCALE GENOMIC DNA]</scope>
    <source>
        <strain evidence="2 3">JCM 30614</strain>
    </source>
</reference>
<evidence type="ECO:0000256" key="1">
    <source>
        <dbReference type="SAM" id="Phobius"/>
    </source>
</evidence>
<gene>
    <name evidence="2" type="ORF">F8C82_07500</name>
</gene>
<accession>A0A6L3ZD01</accession>
<name>A0A6L3ZD01_9FLAO</name>
<dbReference type="Pfam" id="PF04657">
    <property type="entry name" value="DMT_YdcZ"/>
    <property type="match status" value="1"/>
</dbReference>
<feature type="transmembrane region" description="Helical" evidence="1">
    <location>
        <begin position="128"/>
        <end position="147"/>
    </location>
</feature>
<organism evidence="2 3">
    <name type="scientific">Phaeocystidibacter marisrubri</name>
    <dbReference type="NCBI Taxonomy" id="1577780"/>
    <lineage>
        <taxon>Bacteria</taxon>
        <taxon>Pseudomonadati</taxon>
        <taxon>Bacteroidota</taxon>
        <taxon>Flavobacteriia</taxon>
        <taxon>Flavobacteriales</taxon>
        <taxon>Phaeocystidibacteraceae</taxon>
        <taxon>Phaeocystidibacter</taxon>
    </lineage>
</organism>